<dbReference type="PANTHER" id="PTHR13720:SF14">
    <property type="entry name" value="CILIA- AND FLAGELLA-ASSOCIATED PROTEIN 52"/>
    <property type="match status" value="1"/>
</dbReference>
<proteinExistence type="inferred from homology"/>
<feature type="repeat" description="WD" evidence="11">
    <location>
        <begin position="99"/>
        <end position="137"/>
    </location>
</feature>
<keyword evidence="3" id="KW-0963">Cytoplasm</keyword>
<organism evidence="13 14">
    <name type="scientific">Apatococcus fuscideae</name>
    <dbReference type="NCBI Taxonomy" id="2026836"/>
    <lineage>
        <taxon>Eukaryota</taxon>
        <taxon>Viridiplantae</taxon>
        <taxon>Chlorophyta</taxon>
        <taxon>core chlorophytes</taxon>
        <taxon>Trebouxiophyceae</taxon>
        <taxon>Chlorellales</taxon>
        <taxon>Chlorellaceae</taxon>
        <taxon>Apatococcus</taxon>
    </lineage>
</organism>
<feature type="repeat" description="WD" evidence="11">
    <location>
        <begin position="590"/>
        <end position="631"/>
    </location>
</feature>
<dbReference type="InterPro" id="IPR020472">
    <property type="entry name" value="WD40_PAC1"/>
</dbReference>
<feature type="repeat" description="WD" evidence="11">
    <location>
        <begin position="377"/>
        <end position="418"/>
    </location>
</feature>
<dbReference type="PROSITE" id="PS50294">
    <property type="entry name" value="WD_REPEATS_REGION"/>
    <property type="match status" value="1"/>
</dbReference>
<evidence type="ECO:0000256" key="8">
    <source>
        <dbReference type="ARBA" id="ARBA00023273"/>
    </source>
</evidence>
<evidence type="ECO:0000256" key="12">
    <source>
        <dbReference type="SAM" id="MobiDB-lite"/>
    </source>
</evidence>
<sequence length="698" mass="73815">MPTELQLSSVAGFNGTVPKGLILHPDGQSFVYPLGSTICIRDIGGKNFQKFLQGHTDRVTCLAISKCGRWLASGQQTYLGFKADIIIWDLEQATKLHTLTLHKVKVQALDFSPDGRFLLSLGGQDDGSLVLWDAETGHPICGTPTANNFTNAARFFSQDSLSIATGGNYNLTIWEYNIPGNKLVPHEVQLGQIRRIVTCLDIDPDDQYMYCGTTTGDVLQVSLSRRLLRNSGPAKGLLQAGVAALSLLPSGDLLAASGDGQVVVMACSSGSAPASTSSGTLSAPQGRDLKKLAIVSSAKIAGGQATTIACCRQPWGAPGSPTASSPKAGSTGRGSPTPRRGMSATAPLVAYIGTKEANVFCVEYSPQAQTMRSELVLSAHAGPVHCLAFANQYAELFATSALGEIRVWHTATGRELLRISVPNLHCRCLAFMQDGSSIISGWSDGKIRAFGPQSGKLLFTINDAHHQGVTAIAGLGDSRHIVSGGGEGLVRLWAIHASSQTMVASMKEHKGAVNDIKVKASDSSECISASADGSCIIWDLTTFKRRTSLFANTVFKSAAYHPDESQIITAGTDRNITYFDAYDGQPIRIMEGSSDSIESVAVDPEGVCIASGGADRTIRLWGYDEGHCYAIGTGHSSEVAKVAITPRDPQHKPKVVSVGSDGSVMIWDFVAPLLLETGSSLAPDGSAESWEMVPQASA</sequence>
<evidence type="ECO:0000256" key="5">
    <source>
        <dbReference type="ARBA" id="ARBA00022737"/>
    </source>
</evidence>
<keyword evidence="5" id="KW-0677">Repeat</keyword>
<feature type="region of interest" description="Disordered" evidence="12">
    <location>
        <begin position="316"/>
        <end position="341"/>
    </location>
</feature>
<evidence type="ECO:0000256" key="1">
    <source>
        <dbReference type="ARBA" id="ARBA00004230"/>
    </source>
</evidence>
<dbReference type="InterPro" id="IPR036322">
    <property type="entry name" value="WD40_repeat_dom_sf"/>
</dbReference>
<dbReference type="EMBL" id="JALJOV010000107">
    <property type="protein sequence ID" value="KAK9867125.1"/>
    <property type="molecule type" value="Genomic_DNA"/>
</dbReference>
<evidence type="ECO:0000313" key="14">
    <source>
        <dbReference type="Proteomes" id="UP001485043"/>
    </source>
</evidence>
<dbReference type="PRINTS" id="PR00320">
    <property type="entry name" value="GPROTEINBRPT"/>
</dbReference>
<dbReference type="CDD" id="cd00200">
    <property type="entry name" value="WD40"/>
    <property type="match status" value="1"/>
</dbReference>
<feature type="repeat" description="WD" evidence="11">
    <location>
        <begin position="506"/>
        <end position="548"/>
    </location>
</feature>
<dbReference type="AlphaFoldDB" id="A0AAW1TEF6"/>
<dbReference type="Gene3D" id="2.130.10.10">
    <property type="entry name" value="YVTN repeat-like/Quinoprotein amine dehydrogenase"/>
    <property type="match status" value="3"/>
</dbReference>
<comment type="similarity">
    <text evidence="9">Belongs to the CFAP52 family.</text>
</comment>
<keyword evidence="4 11" id="KW-0853">WD repeat</keyword>
<keyword evidence="6" id="KW-0282">Flagellum</keyword>
<comment type="subcellular location">
    <subcellularLocation>
        <location evidence="1">Cell projection</location>
        <location evidence="1">Cilium</location>
        <location evidence="1">Flagellum</location>
    </subcellularLocation>
    <subcellularLocation>
        <location evidence="2">Cytoplasm</location>
    </subcellularLocation>
</comment>
<dbReference type="GO" id="GO:0005930">
    <property type="term" value="C:axoneme"/>
    <property type="evidence" value="ECO:0007669"/>
    <property type="project" value="UniProtKB-ARBA"/>
</dbReference>
<evidence type="ECO:0000256" key="6">
    <source>
        <dbReference type="ARBA" id="ARBA00022846"/>
    </source>
</evidence>
<feature type="repeat" description="WD" evidence="11">
    <location>
        <begin position="632"/>
        <end position="668"/>
    </location>
</feature>
<dbReference type="Proteomes" id="UP001485043">
    <property type="component" value="Unassembled WGS sequence"/>
</dbReference>
<dbReference type="InterPro" id="IPR019775">
    <property type="entry name" value="WD40_repeat_CS"/>
</dbReference>
<evidence type="ECO:0000256" key="7">
    <source>
        <dbReference type="ARBA" id="ARBA00023069"/>
    </source>
</evidence>
<gene>
    <name evidence="13" type="ORF">WJX84_000642</name>
</gene>
<dbReference type="InterPro" id="IPR015943">
    <property type="entry name" value="WD40/YVTN_repeat-like_dom_sf"/>
</dbReference>
<feature type="repeat" description="WD" evidence="11">
    <location>
        <begin position="462"/>
        <end position="503"/>
    </location>
</feature>
<dbReference type="GO" id="GO:0031514">
    <property type="term" value="C:motile cilium"/>
    <property type="evidence" value="ECO:0007669"/>
    <property type="project" value="UniProtKB-SubCell"/>
</dbReference>
<evidence type="ECO:0000256" key="4">
    <source>
        <dbReference type="ARBA" id="ARBA00022574"/>
    </source>
</evidence>
<comment type="caution">
    <text evidence="13">The sequence shown here is derived from an EMBL/GenBank/DDBJ whole genome shotgun (WGS) entry which is preliminary data.</text>
</comment>
<dbReference type="Pfam" id="PF00400">
    <property type="entry name" value="WD40"/>
    <property type="match status" value="8"/>
</dbReference>
<dbReference type="FunFam" id="2.130.10.10:FF:001320">
    <property type="entry name" value="Predicted protein"/>
    <property type="match status" value="1"/>
</dbReference>
<dbReference type="SUPFAM" id="SSF50978">
    <property type="entry name" value="WD40 repeat-like"/>
    <property type="match status" value="2"/>
</dbReference>
<dbReference type="InterPro" id="IPR001680">
    <property type="entry name" value="WD40_rpt"/>
</dbReference>
<evidence type="ECO:0000256" key="3">
    <source>
        <dbReference type="ARBA" id="ARBA00022490"/>
    </source>
</evidence>
<evidence type="ECO:0000313" key="13">
    <source>
        <dbReference type="EMBL" id="KAK9867125.1"/>
    </source>
</evidence>
<name>A0AAW1TEF6_9CHLO</name>
<dbReference type="SMART" id="SM00320">
    <property type="entry name" value="WD40"/>
    <property type="match status" value="10"/>
</dbReference>
<keyword evidence="14" id="KW-1185">Reference proteome</keyword>
<evidence type="ECO:0000256" key="2">
    <source>
        <dbReference type="ARBA" id="ARBA00004496"/>
    </source>
</evidence>
<keyword evidence="7" id="KW-0969">Cilium</keyword>
<evidence type="ECO:0000256" key="11">
    <source>
        <dbReference type="PROSITE-ProRule" id="PRU00221"/>
    </source>
</evidence>
<evidence type="ECO:0000256" key="10">
    <source>
        <dbReference type="ARBA" id="ARBA00029552"/>
    </source>
</evidence>
<dbReference type="PROSITE" id="PS50082">
    <property type="entry name" value="WD_REPEATS_2"/>
    <property type="match status" value="6"/>
</dbReference>
<protein>
    <recommendedName>
        <fullName evidence="10">Cilia- and flagella-associated protein 52</fullName>
    </recommendedName>
</protein>
<accession>A0AAW1TEF6</accession>
<reference evidence="13 14" key="1">
    <citation type="journal article" date="2024" name="Nat. Commun.">
        <title>Phylogenomics reveals the evolutionary origins of lichenization in chlorophyte algae.</title>
        <authorList>
            <person name="Puginier C."/>
            <person name="Libourel C."/>
            <person name="Otte J."/>
            <person name="Skaloud P."/>
            <person name="Haon M."/>
            <person name="Grisel S."/>
            <person name="Petersen M."/>
            <person name="Berrin J.G."/>
            <person name="Delaux P.M."/>
            <person name="Dal Grande F."/>
            <person name="Keller J."/>
        </authorList>
    </citation>
    <scope>NUCLEOTIDE SEQUENCE [LARGE SCALE GENOMIC DNA]</scope>
    <source>
        <strain evidence="13 14">SAG 2523</strain>
    </source>
</reference>
<keyword evidence="8" id="KW-0966">Cell projection</keyword>
<dbReference type="PANTHER" id="PTHR13720">
    <property type="entry name" value="WD-40 REPEAT PROTEIN"/>
    <property type="match status" value="1"/>
</dbReference>
<dbReference type="InterPro" id="IPR050630">
    <property type="entry name" value="WD_repeat_EMAP"/>
</dbReference>
<dbReference type="PROSITE" id="PS00678">
    <property type="entry name" value="WD_REPEATS_1"/>
    <property type="match status" value="2"/>
</dbReference>
<evidence type="ECO:0000256" key="9">
    <source>
        <dbReference type="ARBA" id="ARBA00029456"/>
    </source>
</evidence>